<sequence>MDDPPVEMVITYHKAKLSHGNQKSCHHPDRPRHCPHYHPHPHRLRHCPHPHHPRHYPHHHHHCPHHCQEIHRGDTEGARFQMRGSLARVPR</sequence>
<reference evidence="2" key="2">
    <citation type="journal article" date="2015" name="Data Brief">
        <title>Shoot transcriptome of the giant reed, Arundo donax.</title>
        <authorList>
            <person name="Barrero R.A."/>
            <person name="Guerrero F.D."/>
            <person name="Moolhuijzen P."/>
            <person name="Goolsby J.A."/>
            <person name="Tidwell J."/>
            <person name="Bellgard S.E."/>
            <person name="Bellgard M.I."/>
        </authorList>
    </citation>
    <scope>NUCLEOTIDE SEQUENCE</scope>
    <source>
        <tissue evidence="2">Shoot tissue taken approximately 20 cm above the soil surface</tissue>
    </source>
</reference>
<evidence type="ECO:0000313" key="2">
    <source>
        <dbReference type="EMBL" id="JAE31177.1"/>
    </source>
</evidence>
<feature type="region of interest" description="Disordered" evidence="1">
    <location>
        <begin position="17"/>
        <end position="37"/>
    </location>
</feature>
<protein>
    <submittedName>
        <fullName evidence="2">Uncharacterized protein</fullName>
    </submittedName>
</protein>
<accession>A0A0A9H345</accession>
<evidence type="ECO:0000256" key="1">
    <source>
        <dbReference type="SAM" id="MobiDB-lite"/>
    </source>
</evidence>
<organism evidence="2">
    <name type="scientific">Arundo donax</name>
    <name type="common">Giant reed</name>
    <name type="synonym">Donax arundinaceus</name>
    <dbReference type="NCBI Taxonomy" id="35708"/>
    <lineage>
        <taxon>Eukaryota</taxon>
        <taxon>Viridiplantae</taxon>
        <taxon>Streptophyta</taxon>
        <taxon>Embryophyta</taxon>
        <taxon>Tracheophyta</taxon>
        <taxon>Spermatophyta</taxon>
        <taxon>Magnoliopsida</taxon>
        <taxon>Liliopsida</taxon>
        <taxon>Poales</taxon>
        <taxon>Poaceae</taxon>
        <taxon>PACMAD clade</taxon>
        <taxon>Arundinoideae</taxon>
        <taxon>Arundineae</taxon>
        <taxon>Arundo</taxon>
    </lineage>
</organism>
<name>A0A0A9H345_ARUDO</name>
<dbReference type="AlphaFoldDB" id="A0A0A9H345"/>
<reference evidence="2" key="1">
    <citation type="submission" date="2014-09" db="EMBL/GenBank/DDBJ databases">
        <authorList>
            <person name="Magalhaes I.L.F."/>
            <person name="Oliveira U."/>
            <person name="Santos F.R."/>
            <person name="Vidigal T.H.D.A."/>
            <person name="Brescovit A.D."/>
            <person name="Santos A.J."/>
        </authorList>
    </citation>
    <scope>NUCLEOTIDE SEQUENCE</scope>
    <source>
        <tissue evidence="2">Shoot tissue taken approximately 20 cm above the soil surface</tissue>
    </source>
</reference>
<dbReference type="EMBL" id="GBRH01166719">
    <property type="protein sequence ID" value="JAE31177.1"/>
    <property type="molecule type" value="Transcribed_RNA"/>
</dbReference>
<proteinExistence type="predicted"/>